<protein>
    <submittedName>
        <fullName evidence="6">Aliphatic sulfonates import ATP-binding protein SsuB</fullName>
        <ecNumber evidence="6">3.6.3.-</ecNumber>
    </submittedName>
</protein>
<organism evidence="6 7">
    <name type="scientific">Hartmannibacter diazotrophicus</name>
    <dbReference type="NCBI Taxonomy" id="1482074"/>
    <lineage>
        <taxon>Bacteria</taxon>
        <taxon>Pseudomonadati</taxon>
        <taxon>Pseudomonadota</taxon>
        <taxon>Alphaproteobacteria</taxon>
        <taxon>Hyphomicrobiales</taxon>
        <taxon>Pleomorphomonadaceae</taxon>
        <taxon>Hartmannibacter</taxon>
    </lineage>
</organism>
<dbReference type="GO" id="GO:0016887">
    <property type="term" value="F:ATP hydrolysis activity"/>
    <property type="evidence" value="ECO:0007669"/>
    <property type="project" value="InterPro"/>
</dbReference>
<evidence type="ECO:0000313" key="7">
    <source>
        <dbReference type="Proteomes" id="UP000223606"/>
    </source>
</evidence>
<gene>
    <name evidence="6" type="primary">ssuB_2</name>
    <name evidence="6" type="ORF">HDIA_2047</name>
</gene>
<dbReference type="Gene3D" id="3.40.50.300">
    <property type="entry name" value="P-loop containing nucleotide triphosphate hydrolases"/>
    <property type="match status" value="1"/>
</dbReference>
<keyword evidence="2" id="KW-0813">Transport</keyword>
<proteinExistence type="inferred from homology"/>
<keyword evidence="7" id="KW-1185">Reference proteome</keyword>
<keyword evidence="4 6" id="KW-0067">ATP-binding</keyword>
<dbReference type="InterPro" id="IPR050166">
    <property type="entry name" value="ABC_transporter_ATP-bind"/>
</dbReference>
<dbReference type="SUPFAM" id="SSF52540">
    <property type="entry name" value="P-loop containing nucleoside triphosphate hydrolases"/>
    <property type="match status" value="1"/>
</dbReference>
<evidence type="ECO:0000259" key="5">
    <source>
        <dbReference type="PROSITE" id="PS50893"/>
    </source>
</evidence>
<evidence type="ECO:0000313" key="6">
    <source>
        <dbReference type="EMBL" id="SON55588.1"/>
    </source>
</evidence>
<evidence type="ECO:0000256" key="1">
    <source>
        <dbReference type="ARBA" id="ARBA00005417"/>
    </source>
</evidence>
<dbReference type="Proteomes" id="UP000223606">
    <property type="component" value="Chromosome 1"/>
</dbReference>
<dbReference type="PANTHER" id="PTHR42788:SF19">
    <property type="entry name" value="ALIPHATIC SULFONATES IMPORT ATP-BINDING PROTEIN SSUB 2"/>
    <property type="match status" value="1"/>
</dbReference>
<accession>A0A2C9D617</accession>
<evidence type="ECO:0000256" key="3">
    <source>
        <dbReference type="ARBA" id="ARBA00022741"/>
    </source>
</evidence>
<reference evidence="7" key="1">
    <citation type="submission" date="2017-09" db="EMBL/GenBank/DDBJ databases">
        <title>Genome sequence of Nannocystis excedens DSM 71.</title>
        <authorList>
            <person name="Blom J."/>
        </authorList>
    </citation>
    <scope>NUCLEOTIDE SEQUENCE [LARGE SCALE GENOMIC DNA]</scope>
    <source>
        <strain evidence="7">type strain: E19</strain>
    </source>
</reference>
<dbReference type="AlphaFoldDB" id="A0A2C9D617"/>
<dbReference type="InterPro" id="IPR003593">
    <property type="entry name" value="AAA+_ATPase"/>
</dbReference>
<evidence type="ECO:0000256" key="4">
    <source>
        <dbReference type="ARBA" id="ARBA00022840"/>
    </source>
</evidence>
<dbReference type="EC" id="3.6.3.-" evidence="6"/>
<dbReference type="InterPro" id="IPR003439">
    <property type="entry name" value="ABC_transporter-like_ATP-bd"/>
</dbReference>
<feature type="domain" description="ABC transporter" evidence="5">
    <location>
        <begin position="12"/>
        <end position="230"/>
    </location>
</feature>
<name>A0A2C9D617_9HYPH</name>
<evidence type="ECO:0000256" key="2">
    <source>
        <dbReference type="ARBA" id="ARBA00022448"/>
    </source>
</evidence>
<dbReference type="EMBL" id="LT960614">
    <property type="protein sequence ID" value="SON55588.1"/>
    <property type="molecule type" value="Genomic_DNA"/>
</dbReference>
<dbReference type="InterPro" id="IPR027417">
    <property type="entry name" value="P-loop_NTPase"/>
</dbReference>
<dbReference type="KEGG" id="hdi:HDIA_2047"/>
<dbReference type="SMART" id="SM00382">
    <property type="entry name" value="AAA"/>
    <property type="match status" value="1"/>
</dbReference>
<sequence length="244" mass="26881">MRTAGASVPFEIHIDEKRFRGADGSSVLAVQGLSLALQPGSFTALIGPSGCGKTTTLRILAGLDHAYKGEVHLPADTRIGYVFQEPRLLPWRTVDQNVRLVLPTPDANDPASLYAALGISDMTQRFPTELSLGLARRVSIARALVIDPNLLLLDEPSTSLDETTAQKLRALILEVWLGRRTTTLLVTHNIREAIQLADRLVLLSRRPSHVLAEIALDTPHQERGEDFIEAKRQELMVRFPETIA</sequence>
<dbReference type="Pfam" id="PF00005">
    <property type="entry name" value="ABC_tran"/>
    <property type="match status" value="1"/>
</dbReference>
<comment type="similarity">
    <text evidence="1">Belongs to the ABC transporter superfamily.</text>
</comment>
<dbReference type="PANTHER" id="PTHR42788">
    <property type="entry name" value="TAURINE IMPORT ATP-BINDING PROTEIN-RELATED"/>
    <property type="match status" value="1"/>
</dbReference>
<keyword evidence="3" id="KW-0547">Nucleotide-binding</keyword>
<dbReference type="GO" id="GO:0005524">
    <property type="term" value="F:ATP binding"/>
    <property type="evidence" value="ECO:0007669"/>
    <property type="project" value="UniProtKB-KW"/>
</dbReference>
<keyword evidence="6" id="KW-0378">Hydrolase</keyword>
<dbReference type="PROSITE" id="PS50893">
    <property type="entry name" value="ABC_TRANSPORTER_2"/>
    <property type="match status" value="1"/>
</dbReference>